<evidence type="ECO:0000313" key="3">
    <source>
        <dbReference type="EMBL" id="RWS21708.1"/>
    </source>
</evidence>
<dbReference type="VEuPathDB" id="VectorBase:LDEU010332"/>
<feature type="compositionally biased region" description="Basic and acidic residues" evidence="1">
    <location>
        <begin position="62"/>
        <end position="75"/>
    </location>
</feature>
<feature type="compositionally biased region" description="Polar residues" evidence="1">
    <location>
        <begin position="77"/>
        <end position="87"/>
    </location>
</feature>
<feature type="domain" description="BTB" evidence="2">
    <location>
        <begin position="132"/>
        <end position="195"/>
    </location>
</feature>
<keyword evidence="4" id="KW-1185">Reference proteome</keyword>
<gene>
    <name evidence="3" type="ORF">B4U80_11787</name>
</gene>
<dbReference type="SUPFAM" id="SSF54695">
    <property type="entry name" value="POZ domain"/>
    <property type="match status" value="1"/>
</dbReference>
<dbReference type="Gene3D" id="3.30.710.10">
    <property type="entry name" value="Potassium Channel Kv1.1, Chain A"/>
    <property type="match status" value="1"/>
</dbReference>
<proteinExistence type="predicted"/>
<protein>
    <recommendedName>
        <fullName evidence="2">BTB domain-containing protein</fullName>
    </recommendedName>
</protein>
<dbReference type="STRING" id="299467.A0A443S2D8"/>
<comment type="caution">
    <text evidence="3">The sequence shown here is derived from an EMBL/GenBank/DDBJ whole genome shotgun (WGS) entry which is preliminary data.</text>
</comment>
<feature type="compositionally biased region" description="Polar residues" evidence="1">
    <location>
        <begin position="30"/>
        <end position="46"/>
    </location>
</feature>
<dbReference type="AlphaFoldDB" id="A0A443S2D8"/>
<dbReference type="InterPro" id="IPR000210">
    <property type="entry name" value="BTB/POZ_dom"/>
</dbReference>
<feature type="region of interest" description="Disordered" evidence="1">
    <location>
        <begin position="18"/>
        <end position="121"/>
    </location>
</feature>
<organism evidence="3 4">
    <name type="scientific">Leptotrombidium deliense</name>
    <dbReference type="NCBI Taxonomy" id="299467"/>
    <lineage>
        <taxon>Eukaryota</taxon>
        <taxon>Metazoa</taxon>
        <taxon>Ecdysozoa</taxon>
        <taxon>Arthropoda</taxon>
        <taxon>Chelicerata</taxon>
        <taxon>Arachnida</taxon>
        <taxon>Acari</taxon>
        <taxon>Acariformes</taxon>
        <taxon>Trombidiformes</taxon>
        <taxon>Prostigmata</taxon>
        <taxon>Anystina</taxon>
        <taxon>Parasitengona</taxon>
        <taxon>Trombiculoidea</taxon>
        <taxon>Trombiculidae</taxon>
        <taxon>Leptotrombidium</taxon>
    </lineage>
</organism>
<feature type="compositionally biased region" description="Acidic residues" evidence="1">
    <location>
        <begin position="49"/>
        <end position="61"/>
    </location>
</feature>
<dbReference type="SMART" id="SM00225">
    <property type="entry name" value="BTB"/>
    <property type="match status" value="1"/>
</dbReference>
<reference evidence="3 4" key="1">
    <citation type="journal article" date="2018" name="Gigascience">
        <title>Genomes of trombidid mites reveal novel predicted allergens and laterally-transferred genes associated with secondary metabolism.</title>
        <authorList>
            <person name="Dong X."/>
            <person name="Chaisiri K."/>
            <person name="Xia D."/>
            <person name="Armstrong S.D."/>
            <person name="Fang Y."/>
            <person name="Donnelly M.J."/>
            <person name="Kadowaki T."/>
            <person name="McGarry J.W."/>
            <person name="Darby A.C."/>
            <person name="Makepeace B.L."/>
        </authorList>
    </citation>
    <scope>NUCLEOTIDE SEQUENCE [LARGE SCALE GENOMIC DNA]</scope>
    <source>
        <strain evidence="3">UoL-UT</strain>
    </source>
</reference>
<sequence>MVADKCVETERDDACTYLESEEARDADVSYISNQKSPSSSKNVTFTSESESESDHDEEESENESHNHSRTSKESMKSFLSRTSSANRKSNRKTSESDSTEEGDQSVTGSKRTSQKSRVSDAYDSLLDSGRRSDSIISVIGGHNFHVHSAVLTARSPVLADMLDENESKISLTEYDEDLFRHFLKFVYSGKLPKETIEENVFKLVRIALRFEVVDLKKACMKVINRNMSVKNLMDCISVADECKITRLKNKALKFANENMEEVVDEHWETVFQHKDKLAQFLKTVLPAKKEKLKK</sequence>
<evidence type="ECO:0000259" key="2">
    <source>
        <dbReference type="PROSITE" id="PS50097"/>
    </source>
</evidence>
<dbReference type="Proteomes" id="UP000288716">
    <property type="component" value="Unassembled WGS sequence"/>
</dbReference>
<dbReference type="InterPro" id="IPR011333">
    <property type="entry name" value="SKP1/BTB/POZ_sf"/>
</dbReference>
<evidence type="ECO:0000256" key="1">
    <source>
        <dbReference type="SAM" id="MobiDB-lite"/>
    </source>
</evidence>
<evidence type="ECO:0000313" key="4">
    <source>
        <dbReference type="Proteomes" id="UP000288716"/>
    </source>
</evidence>
<dbReference type="OrthoDB" id="6412608at2759"/>
<dbReference type="Pfam" id="PF00651">
    <property type="entry name" value="BTB"/>
    <property type="match status" value="1"/>
</dbReference>
<dbReference type="EMBL" id="NCKV01011156">
    <property type="protein sequence ID" value="RWS21708.1"/>
    <property type="molecule type" value="Genomic_DNA"/>
</dbReference>
<name>A0A443S2D8_9ACAR</name>
<accession>A0A443S2D8</accession>
<dbReference type="PROSITE" id="PS50097">
    <property type="entry name" value="BTB"/>
    <property type="match status" value="1"/>
</dbReference>
<dbReference type="PANTHER" id="PTHR24413">
    <property type="entry name" value="SPECKLE-TYPE POZ PROTEIN"/>
    <property type="match status" value="1"/>
</dbReference>